<dbReference type="Pfam" id="PF00567">
    <property type="entry name" value="TUDOR"/>
    <property type="match status" value="1"/>
</dbReference>
<accession>A0A026WQX7</accession>
<evidence type="ECO:0000313" key="6">
    <source>
        <dbReference type="EMBL" id="RLU21930.1"/>
    </source>
</evidence>
<evidence type="ECO:0000256" key="3">
    <source>
        <dbReference type="SAM" id="Phobius"/>
    </source>
</evidence>
<dbReference type="STRING" id="2015173.A0A026WQX7"/>
<dbReference type="CDD" id="cd22395">
    <property type="entry name" value="KH-I_AKAP1"/>
    <property type="match status" value="1"/>
</dbReference>
<dbReference type="AlphaFoldDB" id="A0A026WQX7"/>
<dbReference type="InterPro" id="IPR002999">
    <property type="entry name" value="Tudor"/>
</dbReference>
<dbReference type="Gene3D" id="2.40.50.90">
    <property type="match status" value="1"/>
</dbReference>
<dbReference type="PANTHER" id="PTHR22948">
    <property type="entry name" value="TUDOR DOMAIN CONTAINING PROTEIN"/>
    <property type="match status" value="1"/>
</dbReference>
<keyword evidence="3" id="KW-0472">Membrane</keyword>
<organism evidence="5 7">
    <name type="scientific">Ooceraea biroi</name>
    <name type="common">Clonal raider ant</name>
    <name type="synonym">Cerapachys biroi</name>
    <dbReference type="NCBI Taxonomy" id="2015173"/>
    <lineage>
        <taxon>Eukaryota</taxon>
        <taxon>Metazoa</taxon>
        <taxon>Ecdysozoa</taxon>
        <taxon>Arthropoda</taxon>
        <taxon>Hexapoda</taxon>
        <taxon>Insecta</taxon>
        <taxon>Pterygota</taxon>
        <taxon>Neoptera</taxon>
        <taxon>Endopterygota</taxon>
        <taxon>Hymenoptera</taxon>
        <taxon>Apocrita</taxon>
        <taxon>Aculeata</taxon>
        <taxon>Formicoidea</taxon>
        <taxon>Formicidae</taxon>
        <taxon>Dorylinae</taxon>
        <taxon>Ooceraea</taxon>
    </lineage>
</organism>
<dbReference type="PROSITE" id="PS50084">
    <property type="entry name" value="KH_TYPE_1"/>
    <property type="match status" value="1"/>
</dbReference>
<reference evidence="6" key="3">
    <citation type="submission" date="2018-07" db="EMBL/GenBank/DDBJ databases">
        <authorList>
            <person name="Mckenzie S.K."/>
            <person name="Kronauer D.J.C."/>
        </authorList>
    </citation>
    <scope>NUCLEOTIDE SEQUENCE</scope>
    <source>
        <strain evidence="6">Clonal line C1</strain>
    </source>
</reference>
<dbReference type="GO" id="GO:0003723">
    <property type="term" value="F:RNA binding"/>
    <property type="evidence" value="ECO:0007669"/>
    <property type="project" value="UniProtKB-UniRule"/>
</dbReference>
<feature type="region of interest" description="Disordered" evidence="2">
    <location>
        <begin position="210"/>
        <end position="232"/>
    </location>
</feature>
<reference evidence="5 7" key="1">
    <citation type="journal article" date="2014" name="Curr. Biol.">
        <title>The genome of the clonal raider ant Cerapachys biroi.</title>
        <authorList>
            <person name="Oxley P.R."/>
            <person name="Ji L."/>
            <person name="Fetter-Pruneda I."/>
            <person name="McKenzie S.K."/>
            <person name="Li C."/>
            <person name="Hu H."/>
            <person name="Zhang G."/>
            <person name="Kronauer D.J."/>
        </authorList>
    </citation>
    <scope>NUCLEOTIDE SEQUENCE [LARGE SCALE GENOMIC DNA]</scope>
</reference>
<dbReference type="InterPro" id="IPR036612">
    <property type="entry name" value="KH_dom_type_1_sf"/>
</dbReference>
<sequence length="552" mass="62876">MNSPIHVQLVKWTVPAVAFVIALFWYRRRRLDRSELERNDPGGDAELSHENNAVLSDCKEIDTGRHNSNVQEETSQSSISHNCAEEEEEELTRIPTKISESTETYMRQNCTSSLENSMNAHYTDMFIVPSCKLDNTDTQITDVFQGGNEQILYYETQQPSQEEYVANEYEYEDSQQEKEYIEDTINTQEHGYERDSANHSPVSGVLEDAVTPDETQSEGSMDSGKGGSINENRKNNVVLNTYDFAIPQHLVGRLIGRHGSFLHSIRTKTNVAIYVHDHPYDGDHKICSIQGNADEIDVTLKMIRQKFPEKKFPQVTLAEISTVPEIITDTIPYVPSLLALSLIDGVNNDISVSHIVKPNWLFVNLPTHPTYLSLRNLESEMLQYYGLPDPLAVPDVVKKGDYVAVFWNDRWVRAFIQKTNSKGVHIIRLIDHGGYWVFKKHEIKPLLSNHLLLPFQAIEIFLANIQAKNGVWLPTAYELVSNICRTSGIGQAQVEGYIDSNVYTNIYYTFNNYGVFSLADELIAKGYAEPIAWEHTQPEKIEAEKIEDRRPQ</sequence>
<name>A0A026WQX7_OOCBI</name>
<evidence type="ECO:0000313" key="8">
    <source>
        <dbReference type="Proteomes" id="UP000279307"/>
    </source>
</evidence>
<dbReference type="Proteomes" id="UP000279307">
    <property type="component" value="Chromosome 6"/>
</dbReference>
<evidence type="ECO:0000313" key="5">
    <source>
        <dbReference type="EMBL" id="EZA58066.1"/>
    </source>
</evidence>
<feature type="transmembrane region" description="Helical" evidence="3">
    <location>
        <begin position="6"/>
        <end position="26"/>
    </location>
</feature>
<evidence type="ECO:0000259" key="4">
    <source>
        <dbReference type="SMART" id="SM00322"/>
    </source>
</evidence>
<dbReference type="PANTHER" id="PTHR22948:SF65">
    <property type="entry name" value="A-KINASE ANCHORING PROTEIN 1"/>
    <property type="match status" value="1"/>
</dbReference>
<dbReference type="InterPro" id="IPR004088">
    <property type="entry name" value="KH_dom_type_1"/>
</dbReference>
<dbReference type="InterPro" id="IPR050621">
    <property type="entry name" value="Tudor_domain_containing"/>
</dbReference>
<keyword evidence="7" id="KW-1185">Reference proteome</keyword>
<dbReference type="InterPro" id="IPR035437">
    <property type="entry name" value="SNase_OB-fold_sf"/>
</dbReference>
<dbReference type="GO" id="GO:0010468">
    <property type="term" value="P:regulation of gene expression"/>
    <property type="evidence" value="ECO:0007669"/>
    <property type="project" value="UniProtKB-ARBA"/>
</dbReference>
<dbReference type="Gene3D" id="2.30.30.140">
    <property type="match status" value="1"/>
</dbReference>
<dbReference type="EMBL" id="KK107135">
    <property type="protein sequence ID" value="EZA58066.1"/>
    <property type="molecule type" value="Genomic_DNA"/>
</dbReference>
<keyword evidence="1" id="KW-0694">RNA-binding</keyword>
<dbReference type="SMART" id="SM00322">
    <property type="entry name" value="KH"/>
    <property type="match status" value="1"/>
</dbReference>
<dbReference type="EMBL" id="QOIP01000006">
    <property type="protein sequence ID" value="RLU21930.1"/>
    <property type="molecule type" value="Genomic_DNA"/>
</dbReference>
<keyword evidence="3" id="KW-1133">Transmembrane helix</keyword>
<proteinExistence type="predicted"/>
<evidence type="ECO:0000256" key="2">
    <source>
        <dbReference type="SAM" id="MobiDB-lite"/>
    </source>
</evidence>
<dbReference type="GO" id="GO:0005739">
    <property type="term" value="C:mitochondrion"/>
    <property type="evidence" value="ECO:0007669"/>
    <property type="project" value="UniProtKB-ARBA"/>
</dbReference>
<gene>
    <name evidence="6" type="ORF">DMN91_006309</name>
    <name evidence="5" type="ORF">X777_01447</name>
</gene>
<feature type="compositionally biased region" description="Polar residues" evidence="2">
    <location>
        <begin position="66"/>
        <end position="81"/>
    </location>
</feature>
<dbReference type="OrthoDB" id="10069557at2759"/>
<feature type="domain" description="K Homology" evidence="4">
    <location>
        <begin position="238"/>
        <end position="308"/>
    </location>
</feature>
<evidence type="ECO:0000256" key="1">
    <source>
        <dbReference type="PROSITE-ProRule" id="PRU00117"/>
    </source>
</evidence>
<dbReference type="SUPFAM" id="SSF63748">
    <property type="entry name" value="Tudor/PWWP/MBT"/>
    <property type="match status" value="1"/>
</dbReference>
<dbReference type="Proteomes" id="UP000053097">
    <property type="component" value="Unassembled WGS sequence"/>
</dbReference>
<dbReference type="InterPro" id="IPR004087">
    <property type="entry name" value="KH_dom"/>
</dbReference>
<dbReference type="SUPFAM" id="SSF54791">
    <property type="entry name" value="Eukaryotic type KH-domain (KH-domain type I)"/>
    <property type="match status" value="1"/>
</dbReference>
<reference evidence="6 8" key="2">
    <citation type="journal article" date="2018" name="Genome Res.">
        <title>The genomic architecture and molecular evolution of ant odorant receptors.</title>
        <authorList>
            <person name="McKenzie S.K."/>
            <person name="Kronauer D.J.C."/>
        </authorList>
    </citation>
    <scope>NUCLEOTIDE SEQUENCE [LARGE SCALE GENOMIC DNA]</scope>
    <source>
        <strain evidence="6">Clonal line C1</strain>
    </source>
</reference>
<evidence type="ECO:0000313" key="7">
    <source>
        <dbReference type="Proteomes" id="UP000053097"/>
    </source>
</evidence>
<dbReference type="OMA" id="PINGVWY"/>
<dbReference type="Gene3D" id="3.30.1370.10">
    <property type="entry name" value="K Homology domain, type 1"/>
    <property type="match status" value="1"/>
</dbReference>
<keyword evidence="3" id="KW-0812">Transmembrane</keyword>
<protein>
    <submittedName>
        <fullName evidence="5">KH domain-containing protein C56G2.1</fullName>
    </submittedName>
</protein>
<feature type="region of interest" description="Disordered" evidence="2">
    <location>
        <begin position="65"/>
        <end position="93"/>
    </location>
</feature>
<dbReference type="InterPro" id="IPR047368">
    <property type="entry name" value="KH-I_AKAP1"/>
</dbReference>
<dbReference type="Pfam" id="PF00013">
    <property type="entry name" value="KH_1"/>
    <property type="match status" value="1"/>
</dbReference>